<dbReference type="GO" id="GO:0030527">
    <property type="term" value="F:structural constituent of chromatin"/>
    <property type="evidence" value="ECO:0007669"/>
    <property type="project" value="InterPro"/>
</dbReference>
<reference evidence="2" key="2">
    <citation type="submission" date="2018-04" db="EMBL/GenBank/DDBJ databases">
        <title>OnivRS2 (Oryza nivara Reference Sequence Version 2).</title>
        <authorList>
            <person name="Zhang J."/>
            <person name="Kudrna D."/>
            <person name="Lee S."/>
            <person name="Talag J."/>
            <person name="Rajasekar S."/>
            <person name="Welchert J."/>
            <person name="Hsing Y.-I."/>
            <person name="Wing R.A."/>
        </authorList>
    </citation>
    <scope>NUCLEOTIDE SEQUENCE [LARGE SCALE GENOMIC DNA]</scope>
    <source>
        <strain evidence="2">SL10</strain>
    </source>
</reference>
<dbReference type="AlphaFoldDB" id="A0A0E0HJE5"/>
<dbReference type="STRING" id="4536.A0A0E0HJE5"/>
<dbReference type="OMA" id="RRHTEIK"/>
<dbReference type="Gramene" id="ONIVA05G30160.1">
    <property type="protein sequence ID" value="ONIVA05G30160.1"/>
    <property type="gene ID" value="ONIVA05G30160"/>
</dbReference>
<organism evidence="2">
    <name type="scientific">Oryza nivara</name>
    <name type="common">Indian wild rice</name>
    <name type="synonym">Oryza sativa f. spontanea</name>
    <dbReference type="NCBI Taxonomy" id="4536"/>
    <lineage>
        <taxon>Eukaryota</taxon>
        <taxon>Viridiplantae</taxon>
        <taxon>Streptophyta</taxon>
        <taxon>Embryophyta</taxon>
        <taxon>Tracheophyta</taxon>
        <taxon>Spermatophyta</taxon>
        <taxon>Magnoliopsida</taxon>
        <taxon>Liliopsida</taxon>
        <taxon>Poales</taxon>
        <taxon>Poaceae</taxon>
        <taxon>BOP clade</taxon>
        <taxon>Oryzoideae</taxon>
        <taxon>Oryzeae</taxon>
        <taxon>Oryzinae</taxon>
        <taxon>Oryza</taxon>
    </lineage>
</organism>
<name>A0A0E0HJE5_ORYNI</name>
<reference evidence="2" key="1">
    <citation type="submission" date="2015-04" db="UniProtKB">
        <authorList>
            <consortium name="EnsemblPlants"/>
        </authorList>
    </citation>
    <scope>IDENTIFICATION</scope>
    <source>
        <strain evidence="2">SL10</strain>
    </source>
</reference>
<feature type="region of interest" description="Disordered" evidence="1">
    <location>
        <begin position="1"/>
        <end position="26"/>
    </location>
</feature>
<dbReference type="GO" id="GO:0046982">
    <property type="term" value="F:protein heterodimerization activity"/>
    <property type="evidence" value="ECO:0007669"/>
    <property type="project" value="InterPro"/>
</dbReference>
<evidence type="ECO:0008006" key="4">
    <source>
        <dbReference type="Google" id="ProtNLM"/>
    </source>
</evidence>
<dbReference type="HOGENOM" id="CLU_062828_1_0_1"/>
<evidence type="ECO:0000256" key="1">
    <source>
        <dbReference type="SAM" id="MobiDB-lite"/>
    </source>
</evidence>
<proteinExistence type="predicted"/>
<protein>
    <recommendedName>
        <fullName evidence="4">Histone H2A</fullName>
    </recommendedName>
</protein>
<dbReference type="SUPFAM" id="SSF47113">
    <property type="entry name" value="Histone-fold"/>
    <property type="match status" value="1"/>
</dbReference>
<dbReference type="PANTHER" id="PTHR23430">
    <property type="entry name" value="HISTONE H2A"/>
    <property type="match status" value="1"/>
</dbReference>
<dbReference type="CDD" id="cd00074">
    <property type="entry name" value="HFD_H2A"/>
    <property type="match status" value="1"/>
</dbReference>
<dbReference type="InterPro" id="IPR009072">
    <property type="entry name" value="Histone-fold"/>
</dbReference>
<dbReference type="GO" id="GO:0000786">
    <property type="term" value="C:nucleosome"/>
    <property type="evidence" value="ECO:0007669"/>
    <property type="project" value="InterPro"/>
</dbReference>
<dbReference type="Gene3D" id="1.10.20.10">
    <property type="entry name" value="Histone, subunit A"/>
    <property type="match status" value="1"/>
</dbReference>
<accession>A0A0E0HJE5</accession>
<dbReference type="SMART" id="SM00414">
    <property type="entry name" value="H2A"/>
    <property type="match status" value="1"/>
</dbReference>
<dbReference type="InterPro" id="IPR002119">
    <property type="entry name" value="Histone_H2A"/>
</dbReference>
<dbReference type="eggNOG" id="KOG1756">
    <property type="taxonomic scope" value="Eukaryota"/>
</dbReference>
<evidence type="ECO:0000313" key="3">
    <source>
        <dbReference type="Proteomes" id="UP000006591"/>
    </source>
</evidence>
<dbReference type="EnsemblPlants" id="ONIVA05G30160.1">
    <property type="protein sequence ID" value="ONIVA05G30160.1"/>
    <property type="gene ID" value="ONIVA05G30160"/>
</dbReference>
<dbReference type="GO" id="GO:0003677">
    <property type="term" value="F:DNA binding"/>
    <property type="evidence" value="ECO:0007669"/>
    <property type="project" value="InterPro"/>
</dbReference>
<feature type="region of interest" description="Disordered" evidence="1">
    <location>
        <begin position="196"/>
        <end position="229"/>
    </location>
</feature>
<evidence type="ECO:0000313" key="2">
    <source>
        <dbReference type="EnsemblPlants" id="ONIVA05G30160.1"/>
    </source>
</evidence>
<sequence length="296" mass="32905">MEAKDKSSGAARALELTDRSGNGGSSTDELPGWFVHCRLDSIEKDKMTLGNRRHTEIKDGAATSAFAKPVSRSVKAKLQFPVGRYLKKGHYAQRVGIGAPVYLAAVLEYLAAEASPIVYLFLYQSFQPSVVNRDLLMQVLELARNAARDNKKNRIIPRHVLLAICNDDELRSCWLASPSRMVVCCRTSTRCCSRKKTTEKSDKLAKDKATKSPKKQGEQMRDEQLRDGEVTAEIGTTTPTIGKDLIFRIAGEILKEDRGLEELRQQHLGGLLMARLSKELEVETLGMRDGGTEVRL</sequence>
<keyword evidence="3" id="KW-1185">Reference proteome</keyword>
<dbReference type="Proteomes" id="UP000006591">
    <property type="component" value="Chromosome 5"/>
</dbReference>